<proteinExistence type="predicted"/>
<evidence type="ECO:0000256" key="1">
    <source>
        <dbReference type="ARBA" id="ARBA00022737"/>
    </source>
</evidence>
<accession>A0A9J6ZA90</accession>
<dbReference type="SUPFAM" id="SSF54631">
    <property type="entry name" value="CBS-domain pair"/>
    <property type="match status" value="1"/>
</dbReference>
<dbReference type="SMART" id="SM01091">
    <property type="entry name" value="CorC_HlyC"/>
    <property type="match status" value="1"/>
</dbReference>
<evidence type="ECO:0000259" key="5">
    <source>
        <dbReference type="PROSITE" id="PS51371"/>
    </source>
</evidence>
<reference evidence="6" key="1">
    <citation type="submission" date="2022-05" db="EMBL/GenBank/DDBJ databases">
        <title>Novel bacterial taxa in a minimal lignocellulolytic consortium and its capacity to transform plastics disclosed by genome-resolved metagenomics.</title>
        <authorList>
            <person name="Rodriguez C.A.D."/>
            <person name="Diaz-Garcia L."/>
            <person name="Herrera K."/>
            <person name="Tarazona N.A."/>
            <person name="Sproer C."/>
            <person name="Overmann J."/>
            <person name="Jimenez D.J."/>
        </authorList>
    </citation>
    <scope>NUCLEOTIDE SEQUENCE</scope>
    <source>
        <strain evidence="6">MAG5</strain>
    </source>
</reference>
<dbReference type="InterPro" id="IPR005170">
    <property type="entry name" value="Transptr-assoc_dom"/>
</dbReference>
<feature type="transmembrane region" description="Helical" evidence="4">
    <location>
        <begin position="50"/>
        <end position="70"/>
    </location>
</feature>
<dbReference type="Pfam" id="PF00571">
    <property type="entry name" value="CBS"/>
    <property type="match status" value="2"/>
</dbReference>
<keyword evidence="1" id="KW-0677">Repeat</keyword>
<dbReference type="Pfam" id="PF03471">
    <property type="entry name" value="CorC_HlyC"/>
    <property type="match status" value="1"/>
</dbReference>
<dbReference type="InterPro" id="IPR016169">
    <property type="entry name" value="FAD-bd_PCMH_sub2"/>
</dbReference>
<dbReference type="InterPro" id="IPR044751">
    <property type="entry name" value="Ion_transp-like_CBS"/>
</dbReference>
<keyword evidence="4" id="KW-1133">Transmembrane helix</keyword>
<protein>
    <submittedName>
        <fullName evidence="6">Hemolysin family protein</fullName>
    </submittedName>
</protein>
<dbReference type="InterPro" id="IPR000644">
    <property type="entry name" value="CBS_dom"/>
</dbReference>
<evidence type="ECO:0000313" key="7">
    <source>
        <dbReference type="Proteomes" id="UP001056756"/>
    </source>
</evidence>
<dbReference type="EMBL" id="CP097899">
    <property type="protein sequence ID" value="URN92948.1"/>
    <property type="molecule type" value="Genomic_DNA"/>
</dbReference>
<evidence type="ECO:0000256" key="4">
    <source>
        <dbReference type="SAM" id="Phobius"/>
    </source>
</evidence>
<dbReference type="Proteomes" id="UP001056756">
    <property type="component" value="Chromosome"/>
</dbReference>
<dbReference type="CDD" id="cd04590">
    <property type="entry name" value="CBS_pair_CorC_HlyC_assoc"/>
    <property type="match status" value="1"/>
</dbReference>
<keyword evidence="4" id="KW-0812">Transmembrane</keyword>
<dbReference type="AlphaFoldDB" id="A0A9J6ZA90"/>
<evidence type="ECO:0000313" key="6">
    <source>
        <dbReference type="EMBL" id="URN92948.1"/>
    </source>
</evidence>
<name>A0A9J6ZA90_9BACL</name>
<keyword evidence="2 3" id="KW-0129">CBS domain</keyword>
<dbReference type="KEGG" id="plig:NAG76_13975"/>
<dbReference type="InterPro" id="IPR046342">
    <property type="entry name" value="CBS_dom_sf"/>
</dbReference>
<dbReference type="Gene3D" id="3.10.580.10">
    <property type="entry name" value="CBS-domain"/>
    <property type="match status" value="1"/>
</dbReference>
<dbReference type="Gene3D" id="3.30.465.10">
    <property type="match status" value="1"/>
</dbReference>
<evidence type="ECO:0000256" key="3">
    <source>
        <dbReference type="PROSITE-ProRule" id="PRU00703"/>
    </source>
</evidence>
<feature type="domain" description="CBS" evidence="5">
    <location>
        <begin position="225"/>
        <end position="282"/>
    </location>
</feature>
<evidence type="ECO:0000256" key="2">
    <source>
        <dbReference type="ARBA" id="ARBA00023122"/>
    </source>
</evidence>
<dbReference type="GO" id="GO:0050660">
    <property type="term" value="F:flavin adenine dinucleotide binding"/>
    <property type="evidence" value="ECO:0007669"/>
    <property type="project" value="InterPro"/>
</dbReference>
<feature type="domain" description="CBS" evidence="5">
    <location>
        <begin position="160"/>
        <end position="219"/>
    </location>
</feature>
<dbReference type="InterPro" id="IPR051676">
    <property type="entry name" value="UPF0053_domain"/>
</dbReference>
<dbReference type="PROSITE" id="PS51371">
    <property type="entry name" value="CBS"/>
    <property type="match status" value="2"/>
</dbReference>
<dbReference type="InterPro" id="IPR036318">
    <property type="entry name" value="FAD-bd_PCMH-like_sf"/>
</dbReference>
<dbReference type="SUPFAM" id="SSF56176">
    <property type="entry name" value="FAD-binding/transporter-associated domain-like"/>
    <property type="match status" value="1"/>
</dbReference>
<dbReference type="PANTHER" id="PTHR43099">
    <property type="entry name" value="UPF0053 PROTEIN YRKA"/>
    <property type="match status" value="1"/>
</dbReference>
<sequence length="383" mass="44102">MSILFIVYSSCLFINNNWITEWKEKKKNENVTEKVASRIIPIVSFWSVKYLPIFCLIWLGMLLLQLQLLIVRELEASGTSLQSSSAIWIGTMAGSVLVVLLLYMLHRKWLPKKKLNAEDSSNILTFIDPNFEDNVNIVNVSNMGGNSKYDFGEKTAREVMTPRLDMICLEWNKSLSVNIETAITHMRTRYPIVNQDKDDIIGFVHIKDLLAKYDHKTTEYQWQQWIRPIITVSDTIAISTLLAMMQKKKTQIALLIDEYGGTSGMATLEDILEEIVGDIQDEFDEDEHEIVRIQQDHYMLSAMLLVEEVNGYFNIGLEVDDMDSIGGYMYANIQFPPHIGQSVVYKRDDEKYIFTIEQMDQLRITSISVKRIQATINCEGISR</sequence>
<gene>
    <name evidence="6" type="ORF">NAG76_13975</name>
</gene>
<feature type="transmembrane region" description="Helical" evidence="4">
    <location>
        <begin position="85"/>
        <end position="105"/>
    </location>
</feature>
<keyword evidence="4" id="KW-0472">Membrane</keyword>
<dbReference type="FunFam" id="3.10.580.10:FF:000002">
    <property type="entry name" value="Magnesium/cobalt efflux protein CorC"/>
    <property type="match status" value="1"/>
</dbReference>
<organism evidence="6 7">
    <name type="scientific">Candidatus Pristimantibacillus lignocellulolyticus</name>
    <dbReference type="NCBI Taxonomy" id="2994561"/>
    <lineage>
        <taxon>Bacteria</taxon>
        <taxon>Bacillati</taxon>
        <taxon>Bacillota</taxon>
        <taxon>Bacilli</taxon>
        <taxon>Bacillales</taxon>
        <taxon>Paenibacillaceae</taxon>
        <taxon>Candidatus Pristimantibacillus</taxon>
    </lineage>
</organism>
<dbReference type="PANTHER" id="PTHR43099:SF2">
    <property type="entry name" value="UPF0053 PROTEIN YRKA"/>
    <property type="match status" value="1"/>
</dbReference>